<evidence type="ECO:0000256" key="1">
    <source>
        <dbReference type="SAM" id="MobiDB-lite"/>
    </source>
</evidence>
<protein>
    <recommendedName>
        <fullName evidence="2">BBC1/AIM3 cysteine proteinase-fold domain-containing protein</fullName>
    </recommendedName>
</protein>
<name>A0A178F879_TRIRU</name>
<dbReference type="Proteomes" id="UP000243015">
    <property type="component" value="Unassembled WGS sequence"/>
</dbReference>
<dbReference type="Gene3D" id="3.90.1720.60">
    <property type="match status" value="1"/>
</dbReference>
<feature type="domain" description="BBC1/AIM3 cysteine proteinase-fold" evidence="2">
    <location>
        <begin position="111"/>
        <end position="302"/>
    </location>
</feature>
<gene>
    <name evidence="3" type="ORF">A7C99_0299</name>
</gene>
<dbReference type="AlphaFoldDB" id="A0A178F879"/>
<evidence type="ECO:0000313" key="3">
    <source>
        <dbReference type="EMBL" id="OAL68358.1"/>
    </source>
</evidence>
<accession>A0A178F879</accession>
<organism evidence="3 4">
    <name type="scientific">Trichophyton rubrum</name>
    <name type="common">Athlete's foot fungus</name>
    <name type="synonym">Epidermophyton rubrum</name>
    <dbReference type="NCBI Taxonomy" id="5551"/>
    <lineage>
        <taxon>Eukaryota</taxon>
        <taxon>Fungi</taxon>
        <taxon>Dikarya</taxon>
        <taxon>Ascomycota</taxon>
        <taxon>Pezizomycotina</taxon>
        <taxon>Eurotiomycetes</taxon>
        <taxon>Eurotiomycetidae</taxon>
        <taxon>Onygenales</taxon>
        <taxon>Arthrodermataceae</taxon>
        <taxon>Trichophyton</taxon>
    </lineage>
</organism>
<proteinExistence type="predicted"/>
<dbReference type="InterPro" id="IPR057402">
    <property type="entry name" value="AIM3_BBC1_C"/>
</dbReference>
<dbReference type="VEuPathDB" id="FungiDB:TERG_08168"/>
<dbReference type="EMBL" id="LHPM01000007">
    <property type="protein sequence ID" value="OAL68358.1"/>
    <property type="molecule type" value="Genomic_DNA"/>
</dbReference>
<comment type="caution">
    <text evidence="3">The sequence shown here is derived from an EMBL/GenBank/DDBJ whole genome shotgun (WGS) entry which is preliminary data.</text>
</comment>
<sequence length="412" mass="44832">MSRFKNESAIPLSLETLWFTHSPPSFPYPALRQLGTILNANYAWQSTPSLTPGLGTKHIFIGAVAWAEDSNSTIHPPGPSGIITKIRVRWISTSPSSATGEVKNIFPTTPPARAEVTHTNLQRASEWYAPSILAYVKSHVGLTVGDGECWTLAYMALQHAAAKALHEGREPPMLSTGRVHGSLIFEWTACEEFPITFSSGILRHVPTGIRAGDILELSDGRFRTRYAALTGLGLVGTRHEENVRFSAHTAVIVAVKMEDSTLGVIEQNGRARSVVGENEYNLSNMVSGVVRIYRPIGTSLVMGSNLHDVSLVGVCDECAVLIQSFIILKAVYSAMRTPTARVTRLISSKSITIKAKAPESPGPEKSQPEDPVTACSRDFTSGAPPLSWDVSRRAHLKPEKFPFVLLVDRPSL</sequence>
<evidence type="ECO:0000259" key="2">
    <source>
        <dbReference type="Pfam" id="PF25459"/>
    </source>
</evidence>
<feature type="region of interest" description="Disordered" evidence="1">
    <location>
        <begin position="355"/>
        <end position="382"/>
    </location>
</feature>
<reference evidence="3 4" key="1">
    <citation type="submission" date="2016-05" db="EMBL/GenBank/DDBJ databases">
        <title>Genome sequencing of Trichophyton rubrum CMCC(F)T1i isolated from hair.</title>
        <authorList>
            <person name="Zhan P."/>
            <person name="Tao Y."/>
            <person name="Liu W."/>
        </authorList>
    </citation>
    <scope>NUCLEOTIDE SEQUENCE [LARGE SCALE GENOMIC DNA]</scope>
    <source>
        <strain evidence="4">CMCC(F)T1i</strain>
    </source>
</reference>
<dbReference type="Pfam" id="PF25459">
    <property type="entry name" value="AIM3_BBC1_C"/>
    <property type="match status" value="1"/>
</dbReference>
<evidence type="ECO:0000313" key="4">
    <source>
        <dbReference type="Proteomes" id="UP000243015"/>
    </source>
</evidence>